<dbReference type="InterPro" id="IPR025723">
    <property type="entry name" value="ArsA/GET3_ATPase-like"/>
</dbReference>
<dbReference type="Pfam" id="PF02374">
    <property type="entry name" value="ArsA_ATPase"/>
    <property type="match status" value="1"/>
</dbReference>
<dbReference type="AlphaFoldDB" id="A0A841E7A2"/>
<dbReference type="EMBL" id="JACHLY010000001">
    <property type="protein sequence ID" value="MBB5996440.1"/>
    <property type="molecule type" value="Genomic_DNA"/>
</dbReference>
<sequence>MLLSTDRNDARGAGAAADAGGGIGDDGRPLVFFGGKGGVGKTTLAAATALALAEEGRRTLVVSTDPAHSLGDALLMRLGDAPRRVAPNLWAAEPDADAAVRRRVKQVTDDAYAALPREIMPAVQRHLGHAAAGPGMAESALNDLLIDTMDRVPGEWDRLVVDSAPTGHLLKMLHMPALMTPWLQGLARQREKAVDADRFAAGVVGGSAEPEPDPLLGTLNARRRRLERAARRLREDAAVHLVLLPRRMVLAETERAADELAGAGFHLGPVVLNQVPERPDAAVVEAVRRRFGACGIRRCALSEQEPTGVDRLRGIALERL</sequence>
<proteinExistence type="inferred from homology"/>
<evidence type="ECO:0000256" key="1">
    <source>
        <dbReference type="ARBA" id="ARBA00011040"/>
    </source>
</evidence>
<feature type="domain" description="ArsA/GET3 Anion-transporting ATPase-like" evidence="2">
    <location>
        <begin position="30"/>
        <end position="280"/>
    </location>
</feature>
<dbReference type="SUPFAM" id="SSF52540">
    <property type="entry name" value="P-loop containing nucleoside triphosphate hydrolases"/>
    <property type="match status" value="1"/>
</dbReference>
<dbReference type="CDD" id="cd02035">
    <property type="entry name" value="ArsA"/>
    <property type="match status" value="1"/>
</dbReference>
<evidence type="ECO:0000313" key="4">
    <source>
        <dbReference type="Proteomes" id="UP000578077"/>
    </source>
</evidence>
<dbReference type="Gene3D" id="3.40.50.300">
    <property type="entry name" value="P-loop containing nucleotide triphosphate hydrolases"/>
    <property type="match status" value="1"/>
</dbReference>
<comment type="caution">
    <text evidence="3">The sequence shown here is derived from an EMBL/GenBank/DDBJ whole genome shotgun (WGS) entry which is preliminary data.</text>
</comment>
<dbReference type="InterPro" id="IPR016300">
    <property type="entry name" value="ATPase_ArsA/GET3"/>
</dbReference>
<dbReference type="NCBIfam" id="TIGR00345">
    <property type="entry name" value="GET3_arsA_TRC40"/>
    <property type="match status" value="1"/>
</dbReference>
<comment type="similarity">
    <text evidence="1">Belongs to the arsA ATPase family.</text>
</comment>
<dbReference type="PANTHER" id="PTHR10803">
    <property type="entry name" value="ARSENICAL PUMP-DRIVING ATPASE ARSENITE-TRANSLOCATING ATPASE"/>
    <property type="match status" value="1"/>
</dbReference>
<evidence type="ECO:0000259" key="2">
    <source>
        <dbReference type="Pfam" id="PF02374"/>
    </source>
</evidence>
<evidence type="ECO:0000313" key="3">
    <source>
        <dbReference type="EMBL" id="MBB5996440.1"/>
    </source>
</evidence>
<name>A0A841E7A2_9ACTN</name>
<protein>
    <submittedName>
        <fullName evidence="3">Arsenite-transporting ATPase</fullName>
    </submittedName>
</protein>
<organism evidence="3 4">
    <name type="scientific">Streptomonospora salina</name>
    <dbReference type="NCBI Taxonomy" id="104205"/>
    <lineage>
        <taxon>Bacteria</taxon>
        <taxon>Bacillati</taxon>
        <taxon>Actinomycetota</taxon>
        <taxon>Actinomycetes</taxon>
        <taxon>Streptosporangiales</taxon>
        <taxon>Nocardiopsidaceae</taxon>
        <taxon>Streptomonospora</taxon>
    </lineage>
</organism>
<reference evidence="3 4" key="1">
    <citation type="submission" date="2020-08" db="EMBL/GenBank/DDBJ databases">
        <title>Sequencing the genomes of 1000 actinobacteria strains.</title>
        <authorList>
            <person name="Klenk H.-P."/>
        </authorList>
    </citation>
    <scope>NUCLEOTIDE SEQUENCE [LARGE SCALE GENOMIC DNA]</scope>
    <source>
        <strain evidence="3 4">DSM 44593</strain>
    </source>
</reference>
<dbReference type="PANTHER" id="PTHR10803:SF3">
    <property type="entry name" value="ATPASE GET3"/>
    <property type="match status" value="1"/>
</dbReference>
<dbReference type="GO" id="GO:0016887">
    <property type="term" value="F:ATP hydrolysis activity"/>
    <property type="evidence" value="ECO:0007669"/>
    <property type="project" value="InterPro"/>
</dbReference>
<dbReference type="Proteomes" id="UP000578077">
    <property type="component" value="Unassembled WGS sequence"/>
</dbReference>
<dbReference type="InterPro" id="IPR027417">
    <property type="entry name" value="P-loop_NTPase"/>
</dbReference>
<keyword evidence="4" id="KW-1185">Reference proteome</keyword>
<gene>
    <name evidence="3" type="ORF">HNR25_000191</name>
</gene>
<accession>A0A841E7A2</accession>
<dbReference type="GO" id="GO:0005524">
    <property type="term" value="F:ATP binding"/>
    <property type="evidence" value="ECO:0007669"/>
    <property type="project" value="InterPro"/>
</dbReference>